<reference evidence="1 2" key="1">
    <citation type="submission" date="2024-08" db="EMBL/GenBank/DDBJ databases">
        <authorList>
            <person name="Cucini C."/>
            <person name="Frati F."/>
        </authorList>
    </citation>
    <scope>NUCLEOTIDE SEQUENCE [LARGE SCALE GENOMIC DNA]</scope>
</reference>
<organism evidence="1 2">
    <name type="scientific">Orchesella dallaii</name>
    <dbReference type="NCBI Taxonomy" id="48710"/>
    <lineage>
        <taxon>Eukaryota</taxon>
        <taxon>Metazoa</taxon>
        <taxon>Ecdysozoa</taxon>
        <taxon>Arthropoda</taxon>
        <taxon>Hexapoda</taxon>
        <taxon>Collembola</taxon>
        <taxon>Entomobryomorpha</taxon>
        <taxon>Entomobryoidea</taxon>
        <taxon>Orchesellidae</taxon>
        <taxon>Orchesellinae</taxon>
        <taxon>Orchesella</taxon>
    </lineage>
</organism>
<evidence type="ECO:0000313" key="2">
    <source>
        <dbReference type="Proteomes" id="UP001642540"/>
    </source>
</evidence>
<keyword evidence="2" id="KW-1185">Reference proteome</keyword>
<evidence type="ECO:0000313" key="1">
    <source>
        <dbReference type="EMBL" id="CAL8114470.1"/>
    </source>
</evidence>
<comment type="caution">
    <text evidence="1">The sequence shown here is derived from an EMBL/GenBank/DDBJ whole genome shotgun (WGS) entry which is preliminary data.</text>
</comment>
<name>A0ABP1QXL9_9HEXA</name>
<protein>
    <submittedName>
        <fullName evidence="1">Uncharacterized protein</fullName>
    </submittedName>
</protein>
<dbReference type="Proteomes" id="UP001642540">
    <property type="component" value="Unassembled WGS sequence"/>
</dbReference>
<gene>
    <name evidence="1" type="ORF">ODALV1_LOCUS16478</name>
</gene>
<dbReference type="EMBL" id="CAXLJM020000050">
    <property type="protein sequence ID" value="CAL8114470.1"/>
    <property type="molecule type" value="Genomic_DNA"/>
</dbReference>
<sequence length="159" mass="17921">MEVTQALSIQSIDIKSRSAVLSAFDLTENSLPYTDTVSKINHGIFQCSKYLRGDASLRIRLMRASPETSIDCATAATGKTFEPVEFRFEEYFMLVRRIVVNPEISQTHQNLLSRGNKLLYSYIDTHMVSYNINSGSMNHISESLQIGPLPNMLSLLIKK</sequence>
<proteinExistence type="predicted"/>
<accession>A0ABP1QXL9</accession>